<evidence type="ECO:0000256" key="1">
    <source>
        <dbReference type="ARBA" id="ARBA00022443"/>
    </source>
</evidence>
<dbReference type="SUPFAM" id="SSF47769">
    <property type="entry name" value="SAM/Pointed domain"/>
    <property type="match status" value="2"/>
</dbReference>
<accession>A0A1I7T5K2</accession>
<sequence>MAKNFVDSKSVWIDEPDSKGQTALHLSITYSDPEMSSLILKGGANVDAVDHDGTTSCHIACKNGMIDHFNLLIYYHADICAVDRAGKTPFDLACEHGQEKSGIDVTITNTDGLTAFVWAKKNSNRNPITCKEIRFLLKNFHTFTNATAVEDFLGVEATELSFSKGDNVWVIERCTPDTWKGIVFGRKGNSRSGFFKSKIIKAEDTVDNCKSSLSKPEVETKKNHNKMSFRIAKNQKNATSTFTSKPVPLPVLPLRSSSTFPYSDINRNTPTQMTSFGRATSCYGDKHDHKMNNTTKSTFGCFSSESSQASRTSTPNPSNMYSSFSALYPNKMDNNYASIGSNSSQSSSGFESAKCSASTSASSFPYTQSAGSGYDFTHSTRSVESGSGSSSSIHILDDSFNRPTQEVDVTAMVQSGVPHAEILANWLDSINMNNYLAVFLKQGYDLLTIARCTPADLLALGIKNPDHRKKLITDIHSWKISDEWPFAVPNNNLREWLHAIALAEYIPLFESQQYSTVKDILDLQWEDFEDIGVKRLGHLKRFGLTIKKLKDHHRSSSSNMHTSQFAIQQHSKSYHATPSLQTYPSYSTNLQTPPVSTFRNKDPPPPAPLAPLRCFRASSDKIDYLSYQHNNWKSATALPDAPPKPICLPSKPKSTLDLFFGDDTPIKLNLVSTGKILSDISKLKKEEQEEQELDDPNECPPPPAPLHCNMHNMSFGNLSSFTASLDNDQFPFANENCGTVRFLDIGVNVITTNTYHFGSTLDETITENADKKHVYEQYFEKTCEILQNVSKKYNEVQVWGSVGTLATLYHDCSEYTGAYIDLKGAEITAHRYFKDILTLFQTRTTIRHLIFETVSSELEGYAALKALKEFPEMRAVISFTFKENACLRHGDAIHNIAEEIKRCPQTIGVGINCTDPENVMPVLSELRKYKFPEIFVYPNIGDSKFLKKETDDTNVFNQGLVSSWVENGATAIGGCCGTTEVHMKLLKKLLDKNKFS</sequence>
<dbReference type="GO" id="GO:0032259">
    <property type="term" value="P:methylation"/>
    <property type="evidence" value="ECO:0007669"/>
    <property type="project" value="UniProtKB-KW"/>
</dbReference>
<evidence type="ECO:0000256" key="3">
    <source>
        <dbReference type="ARBA" id="ARBA00022679"/>
    </source>
</evidence>
<keyword evidence="2 8" id="KW-0489">Methyltransferase</keyword>
<keyword evidence="5 7" id="KW-0040">ANK repeat</keyword>
<dbReference type="eggNOG" id="KOG4384">
    <property type="taxonomic scope" value="Eukaryota"/>
</dbReference>
<reference evidence="12" key="1">
    <citation type="submission" date="2016-11" db="UniProtKB">
        <authorList>
            <consortium name="WormBaseParasite"/>
        </authorList>
    </citation>
    <scope>IDENTIFICATION</scope>
</reference>
<keyword evidence="4" id="KW-0677">Repeat</keyword>
<dbReference type="CDD" id="cd00174">
    <property type="entry name" value="SH3"/>
    <property type="match status" value="1"/>
</dbReference>
<evidence type="ECO:0000313" key="11">
    <source>
        <dbReference type="Proteomes" id="UP000095282"/>
    </source>
</evidence>
<proteinExistence type="predicted"/>
<evidence type="ECO:0000256" key="4">
    <source>
        <dbReference type="ARBA" id="ARBA00022737"/>
    </source>
</evidence>
<dbReference type="GO" id="GO:0046872">
    <property type="term" value="F:metal ion binding"/>
    <property type="evidence" value="ECO:0007669"/>
    <property type="project" value="UniProtKB-KW"/>
</dbReference>
<evidence type="ECO:0000259" key="9">
    <source>
        <dbReference type="PROSITE" id="PS50105"/>
    </source>
</evidence>
<comment type="cofactor">
    <cofactor evidence="8">
        <name>Zn(2+)</name>
        <dbReference type="ChEBI" id="CHEBI:29105"/>
    </cofactor>
</comment>
<dbReference type="InterPro" id="IPR035498">
    <property type="entry name" value="Caskin1/2_SAM_2"/>
</dbReference>
<dbReference type="eggNOG" id="KOG1579">
    <property type="taxonomic scope" value="Eukaryota"/>
</dbReference>
<dbReference type="SUPFAM" id="SSF48403">
    <property type="entry name" value="Ankyrin repeat"/>
    <property type="match status" value="1"/>
</dbReference>
<dbReference type="Pfam" id="PF12796">
    <property type="entry name" value="Ank_2"/>
    <property type="match status" value="1"/>
</dbReference>
<dbReference type="Gene3D" id="3.20.20.330">
    <property type="entry name" value="Homocysteine-binding-like domain"/>
    <property type="match status" value="1"/>
</dbReference>
<dbReference type="InterPro" id="IPR033635">
    <property type="entry name" value="ANKS1/Caskin"/>
</dbReference>
<feature type="domain" description="SAM" evidence="9">
    <location>
        <begin position="488"/>
        <end position="552"/>
    </location>
</feature>
<keyword evidence="1" id="KW-0728">SH3 domain</keyword>
<keyword evidence="8" id="KW-0862">Zinc</keyword>
<feature type="repeat" description="ANK" evidence="7">
    <location>
        <begin position="52"/>
        <end position="84"/>
    </location>
</feature>
<dbReference type="Gene3D" id="1.10.150.50">
    <property type="entry name" value="Transcription Factor, Ets-1"/>
    <property type="match status" value="2"/>
</dbReference>
<dbReference type="Gene3D" id="2.30.30.40">
    <property type="entry name" value="SH3 Domains"/>
    <property type="match status" value="1"/>
</dbReference>
<keyword evidence="8" id="KW-0479">Metal-binding</keyword>
<dbReference type="PROSITE" id="PS50297">
    <property type="entry name" value="ANK_REP_REGION"/>
    <property type="match status" value="1"/>
</dbReference>
<dbReference type="CDD" id="cd09498">
    <property type="entry name" value="SAM_caskin1_2_repeat2"/>
    <property type="match status" value="1"/>
</dbReference>
<dbReference type="InterPro" id="IPR001452">
    <property type="entry name" value="SH3_domain"/>
</dbReference>
<dbReference type="CDD" id="cd09497">
    <property type="entry name" value="SAM_caskin1_2_repeat1"/>
    <property type="match status" value="1"/>
</dbReference>
<dbReference type="InterPro" id="IPR013761">
    <property type="entry name" value="SAM/pointed_sf"/>
</dbReference>
<dbReference type="Proteomes" id="UP000095282">
    <property type="component" value="Unplaced"/>
</dbReference>
<dbReference type="PANTHER" id="PTHR24174">
    <property type="entry name" value="ANKYRIN REPEAT AND STERILE ALPHA MOTIF DOMAIN-CONTAINING PROTEIN 1"/>
    <property type="match status" value="1"/>
</dbReference>
<dbReference type="AlphaFoldDB" id="A0A1I7T5K2"/>
<evidence type="ECO:0000256" key="7">
    <source>
        <dbReference type="PROSITE-ProRule" id="PRU00023"/>
    </source>
</evidence>
<evidence type="ECO:0000256" key="2">
    <source>
        <dbReference type="ARBA" id="ARBA00022603"/>
    </source>
</evidence>
<comment type="pathway">
    <text evidence="6">Amino-acid biosynthesis; L-methionine biosynthesis via de novo pathway.</text>
</comment>
<evidence type="ECO:0000259" key="10">
    <source>
        <dbReference type="PROSITE" id="PS50970"/>
    </source>
</evidence>
<dbReference type="SMART" id="SM00248">
    <property type="entry name" value="ANK"/>
    <property type="match status" value="2"/>
</dbReference>
<dbReference type="PROSITE" id="PS50970">
    <property type="entry name" value="HCY"/>
    <property type="match status" value="1"/>
</dbReference>
<dbReference type="SMART" id="SM00326">
    <property type="entry name" value="SH3"/>
    <property type="match status" value="1"/>
</dbReference>
<dbReference type="Pfam" id="PF02574">
    <property type="entry name" value="S-methyl_trans"/>
    <property type="match status" value="1"/>
</dbReference>
<name>A0A1I7T5K2_9PELO</name>
<keyword evidence="3 8" id="KW-0808">Transferase</keyword>
<evidence type="ECO:0000313" key="12">
    <source>
        <dbReference type="WBParaSite" id="Csp11.Scaffold514.g2611.t2"/>
    </source>
</evidence>
<dbReference type="WBParaSite" id="Csp11.Scaffold514.g2611.t2">
    <property type="protein sequence ID" value="Csp11.Scaffold514.g2611.t2"/>
    <property type="gene ID" value="Csp11.Scaffold514.g2611"/>
</dbReference>
<organism evidence="11 12">
    <name type="scientific">Caenorhabditis tropicalis</name>
    <dbReference type="NCBI Taxonomy" id="1561998"/>
    <lineage>
        <taxon>Eukaryota</taxon>
        <taxon>Metazoa</taxon>
        <taxon>Ecdysozoa</taxon>
        <taxon>Nematoda</taxon>
        <taxon>Chromadorea</taxon>
        <taxon>Rhabditida</taxon>
        <taxon>Rhabditina</taxon>
        <taxon>Rhabditomorpha</taxon>
        <taxon>Rhabditoidea</taxon>
        <taxon>Rhabditidae</taxon>
        <taxon>Peloderinae</taxon>
        <taxon>Caenorhabditis</taxon>
    </lineage>
</organism>
<dbReference type="Gene3D" id="1.25.40.20">
    <property type="entry name" value="Ankyrin repeat-containing domain"/>
    <property type="match status" value="1"/>
</dbReference>
<dbReference type="InterPro" id="IPR003726">
    <property type="entry name" value="HCY_dom"/>
</dbReference>
<dbReference type="PROSITE" id="PS50088">
    <property type="entry name" value="ANK_REPEAT"/>
    <property type="match status" value="2"/>
</dbReference>
<evidence type="ECO:0000256" key="8">
    <source>
        <dbReference type="PROSITE-ProRule" id="PRU00333"/>
    </source>
</evidence>
<dbReference type="PROSITE" id="PS50105">
    <property type="entry name" value="SAM_DOMAIN"/>
    <property type="match status" value="2"/>
</dbReference>
<feature type="binding site" evidence="8">
    <location>
        <position position="975"/>
    </location>
    <ligand>
        <name>Zn(2+)</name>
        <dbReference type="ChEBI" id="CHEBI:29105"/>
    </ligand>
</feature>
<dbReference type="SUPFAM" id="SSF50044">
    <property type="entry name" value="SH3-domain"/>
    <property type="match status" value="1"/>
</dbReference>
<dbReference type="SMART" id="SM00454">
    <property type="entry name" value="SAM"/>
    <property type="match status" value="2"/>
</dbReference>
<dbReference type="InterPro" id="IPR002110">
    <property type="entry name" value="Ankyrin_rpt"/>
</dbReference>
<feature type="domain" description="Hcy-binding" evidence="10">
    <location>
        <begin position="664"/>
        <end position="990"/>
    </location>
</feature>
<dbReference type="InterPro" id="IPR036589">
    <property type="entry name" value="HCY_dom_sf"/>
</dbReference>
<dbReference type="SUPFAM" id="SSF82282">
    <property type="entry name" value="Homocysteine S-methyltransferase"/>
    <property type="match status" value="1"/>
</dbReference>
<dbReference type="PANTHER" id="PTHR24174:SF16">
    <property type="entry name" value="CASKIN-2"/>
    <property type="match status" value="1"/>
</dbReference>
<dbReference type="Pfam" id="PF00536">
    <property type="entry name" value="SAM_1"/>
    <property type="match status" value="2"/>
</dbReference>
<feature type="domain" description="SAM" evidence="9">
    <location>
        <begin position="423"/>
        <end position="481"/>
    </location>
</feature>
<evidence type="ECO:0000256" key="5">
    <source>
        <dbReference type="ARBA" id="ARBA00023043"/>
    </source>
</evidence>
<dbReference type="STRING" id="1561998.A0A1I7T5K2"/>
<feature type="binding site" evidence="8">
    <location>
        <position position="976"/>
    </location>
    <ligand>
        <name>Zn(2+)</name>
        <dbReference type="ChEBI" id="CHEBI:29105"/>
    </ligand>
</feature>
<dbReference type="InterPro" id="IPR001660">
    <property type="entry name" value="SAM"/>
</dbReference>
<dbReference type="InterPro" id="IPR035497">
    <property type="entry name" value="Caskin1/2_SAM_1"/>
</dbReference>
<evidence type="ECO:0000256" key="6">
    <source>
        <dbReference type="ARBA" id="ARBA00034478"/>
    </source>
</evidence>
<dbReference type="InterPro" id="IPR036770">
    <property type="entry name" value="Ankyrin_rpt-contain_sf"/>
</dbReference>
<dbReference type="eggNOG" id="KOG0504">
    <property type="taxonomic scope" value="Eukaryota"/>
</dbReference>
<feature type="binding site" evidence="8">
    <location>
        <position position="913"/>
    </location>
    <ligand>
        <name>Zn(2+)</name>
        <dbReference type="ChEBI" id="CHEBI:29105"/>
    </ligand>
</feature>
<dbReference type="FunFam" id="1.10.150.50:FF:000071">
    <property type="entry name" value="Caskin, isoform D"/>
    <property type="match status" value="1"/>
</dbReference>
<protein>
    <submittedName>
        <fullName evidence="12">Caskin-2</fullName>
    </submittedName>
</protein>
<dbReference type="InterPro" id="IPR036028">
    <property type="entry name" value="SH3-like_dom_sf"/>
</dbReference>
<feature type="repeat" description="ANK" evidence="7">
    <location>
        <begin position="19"/>
        <end position="51"/>
    </location>
</feature>
<keyword evidence="11" id="KW-1185">Reference proteome</keyword>
<dbReference type="GO" id="GO:0008168">
    <property type="term" value="F:methyltransferase activity"/>
    <property type="evidence" value="ECO:0007669"/>
    <property type="project" value="UniProtKB-UniRule"/>
</dbReference>